<proteinExistence type="predicted"/>
<evidence type="ECO:0000313" key="3">
    <source>
        <dbReference type="Proteomes" id="UP000005237"/>
    </source>
</evidence>
<dbReference type="Proteomes" id="UP000005237">
    <property type="component" value="Unassembled WGS sequence"/>
</dbReference>
<protein>
    <submittedName>
        <fullName evidence="2">CPG4 domain-containing protein</fullName>
    </submittedName>
</protein>
<feature type="domain" description="Chondroitin proteoglycan 4" evidence="1">
    <location>
        <begin position="14"/>
        <end position="78"/>
    </location>
</feature>
<evidence type="ECO:0000313" key="2">
    <source>
        <dbReference type="EnsemblMetazoa" id="CJA23788.1"/>
    </source>
</evidence>
<evidence type="ECO:0000259" key="1">
    <source>
        <dbReference type="Pfam" id="PF15481"/>
    </source>
</evidence>
<reference evidence="2" key="2">
    <citation type="submission" date="2022-06" db="UniProtKB">
        <authorList>
            <consortium name="EnsemblMetazoa"/>
        </authorList>
    </citation>
    <scope>IDENTIFICATION</scope>
    <source>
        <strain evidence="2">DF5081</strain>
    </source>
</reference>
<accession>A0A8R1E705</accession>
<dbReference type="EnsemblMetazoa" id="CJA23788.1">
    <property type="protein sequence ID" value="CJA23788.1"/>
    <property type="gene ID" value="WBGene00179360"/>
</dbReference>
<dbReference type="InterPro" id="IPR029153">
    <property type="entry name" value="CPG4"/>
</dbReference>
<dbReference type="AlphaFoldDB" id="A0A8R1E705"/>
<reference evidence="3" key="1">
    <citation type="submission" date="2010-08" db="EMBL/GenBank/DDBJ databases">
        <authorList>
            <consortium name="Caenorhabditis japonica Sequencing Consortium"/>
            <person name="Wilson R.K."/>
        </authorList>
    </citation>
    <scope>NUCLEOTIDE SEQUENCE [LARGE SCALE GENOMIC DNA]</scope>
    <source>
        <strain evidence="3">DF5081</strain>
    </source>
</reference>
<keyword evidence="3" id="KW-1185">Reference proteome</keyword>
<dbReference type="Pfam" id="PF15481">
    <property type="entry name" value="CPG4"/>
    <property type="match status" value="1"/>
</dbReference>
<organism evidence="2 3">
    <name type="scientific">Caenorhabditis japonica</name>
    <dbReference type="NCBI Taxonomy" id="281687"/>
    <lineage>
        <taxon>Eukaryota</taxon>
        <taxon>Metazoa</taxon>
        <taxon>Ecdysozoa</taxon>
        <taxon>Nematoda</taxon>
        <taxon>Chromadorea</taxon>
        <taxon>Rhabditida</taxon>
        <taxon>Rhabditina</taxon>
        <taxon>Rhabditomorpha</taxon>
        <taxon>Rhabditoidea</taxon>
        <taxon>Rhabditidae</taxon>
        <taxon>Peloderinae</taxon>
        <taxon>Caenorhabditis</taxon>
    </lineage>
</organism>
<sequence>MNLTHLFTSFDMPNCLKRCMPAMDNIGALMQTARNPEVMKEMCANLTDSSKCATAAGCNGLFVGAMANAFQFMCMDNLE</sequence>
<name>A0A8R1E705_CAEJA</name>